<evidence type="ECO:0000313" key="6">
    <source>
        <dbReference type="Proteomes" id="UP000482487"/>
    </source>
</evidence>
<evidence type="ECO:0000313" key="5">
    <source>
        <dbReference type="EMBL" id="MYL81577.1"/>
    </source>
</evidence>
<dbReference type="GO" id="GO:0016020">
    <property type="term" value="C:membrane"/>
    <property type="evidence" value="ECO:0007669"/>
    <property type="project" value="TreeGrafter"/>
</dbReference>
<keyword evidence="1" id="KW-0436">Ligase</keyword>
<gene>
    <name evidence="5" type="ORF">GTA51_00295</name>
</gene>
<protein>
    <submittedName>
        <fullName evidence="5">AMP-binding protein</fullName>
    </submittedName>
</protein>
<dbReference type="Pfam" id="PF00501">
    <property type="entry name" value="AMP-binding"/>
    <property type="match status" value="1"/>
</dbReference>
<dbReference type="PROSITE" id="PS00455">
    <property type="entry name" value="AMP_BINDING"/>
    <property type="match status" value="1"/>
</dbReference>
<keyword evidence="6" id="KW-1185">Reference proteome</keyword>
<name>A0A7C9MYI1_9BACT</name>
<reference evidence="5 6" key="1">
    <citation type="submission" date="2020-01" db="EMBL/GenBank/DDBJ databases">
        <title>Genome sequence of Desulfovibrio aerotolerans DSM 16695(T).</title>
        <authorList>
            <person name="Karnachuk O."/>
            <person name="Avakyan M."/>
            <person name="Mardanov A."/>
            <person name="Kadnikov V."/>
            <person name="Ravin N."/>
        </authorList>
    </citation>
    <scope>NUCLEOTIDE SEQUENCE [LARGE SCALE GENOMIC DNA]</scope>
    <source>
        <strain evidence="5 6">DSM 16695</strain>
    </source>
</reference>
<evidence type="ECO:0000256" key="1">
    <source>
        <dbReference type="ARBA" id="ARBA00022598"/>
    </source>
</evidence>
<dbReference type="AlphaFoldDB" id="A0A7C9MYI1"/>
<organism evidence="5 6">
    <name type="scientific">Solidesulfovibrio aerotolerans</name>
    <dbReference type="NCBI Taxonomy" id="295255"/>
    <lineage>
        <taxon>Bacteria</taxon>
        <taxon>Pseudomonadati</taxon>
        <taxon>Thermodesulfobacteriota</taxon>
        <taxon>Desulfovibrionia</taxon>
        <taxon>Desulfovibrionales</taxon>
        <taxon>Desulfovibrionaceae</taxon>
        <taxon>Solidesulfovibrio</taxon>
    </lineage>
</organism>
<dbReference type="Pfam" id="PF23562">
    <property type="entry name" value="AMP-binding_C_3"/>
    <property type="match status" value="1"/>
</dbReference>
<dbReference type="OrthoDB" id="9803968at2"/>
<keyword evidence="2" id="KW-0276">Fatty acid metabolism</keyword>
<evidence type="ECO:0000259" key="4">
    <source>
        <dbReference type="Pfam" id="PF00501"/>
    </source>
</evidence>
<comment type="caution">
    <text evidence="5">The sequence shown here is derived from an EMBL/GenBank/DDBJ whole genome shotgun (WGS) entry which is preliminary data.</text>
</comment>
<dbReference type="EMBL" id="WVUD01000001">
    <property type="protein sequence ID" value="MYL81577.1"/>
    <property type="molecule type" value="Genomic_DNA"/>
</dbReference>
<feature type="domain" description="AMP-dependent synthetase/ligase" evidence="4">
    <location>
        <begin position="20"/>
        <end position="432"/>
    </location>
</feature>
<dbReference type="GO" id="GO:0004467">
    <property type="term" value="F:long-chain fatty acid-CoA ligase activity"/>
    <property type="evidence" value="ECO:0007669"/>
    <property type="project" value="TreeGrafter"/>
</dbReference>
<dbReference type="SUPFAM" id="SSF56801">
    <property type="entry name" value="Acetyl-CoA synthetase-like"/>
    <property type="match status" value="1"/>
</dbReference>
<dbReference type="Proteomes" id="UP000482487">
    <property type="component" value="Unassembled WGS sequence"/>
</dbReference>
<evidence type="ECO:0000256" key="3">
    <source>
        <dbReference type="ARBA" id="ARBA00023098"/>
    </source>
</evidence>
<accession>A0A7C9MYI1</accession>
<dbReference type="PANTHER" id="PTHR43272">
    <property type="entry name" value="LONG-CHAIN-FATTY-ACID--COA LIGASE"/>
    <property type="match status" value="1"/>
</dbReference>
<dbReference type="InterPro" id="IPR042099">
    <property type="entry name" value="ANL_N_sf"/>
</dbReference>
<keyword evidence="3" id="KW-0443">Lipid metabolism</keyword>
<dbReference type="PANTHER" id="PTHR43272:SF32">
    <property type="entry name" value="AMP-DEPENDENT SYNTHETASE_LIGASE DOMAIN-CONTAINING PROTEIN"/>
    <property type="match status" value="1"/>
</dbReference>
<sequence length="641" mass="70525">MTMGDARKIYDDTLPGLLLRRARAHGAKTALREKQWGVWQRFSWSDYLAAAAEFAGGLKKYGLGRGDIVILIGDNRPEWLFAELAIQALGGIALGLYQDAPAEEIAHIFKLSEARLVVAEDQEQVDKILGLRPELPHLAHIVYHDAKGLAGLDEPGLVSFEAVRDLGRELAGEFEAWTRALSPDDPCLIATTSGTTGRPKLALLSHKNLLAMAHNLGLVDAKRDTDEFVSFLPLAWMGEQMMAAASALLFGFTVNFPEDPDTVQENIREIGPHVIFSPPRVWENLAARVRVKIMETTPLKRFLYEKLLPIGIRYADARFAGRKPGLALRLAYFLAWACLFRALKDRLGFSNVRSASTGGAALGPDAFRFFHAMGVNLKQIYGQTEIAGISCIHRDGAVDFTSVGQPIPDTELTIAADGEILSRSPSVFLGYYKNPEATAETLTDDGRLRSGDAGYFDDAGRLVVIDRVKDVMTLADGFKFSPQFMENKLKFSPYVKEAVVLGHTRDHLAAIVCIDAEIVGRWAESKGLTYTTYQDLAAKAEVYGLVQGEIAGINAGLAPQMRVRRFALLFKELDADDGELTRTRKVRRKVVGERYAGLIEALYSDACSLNLRSEITYQDASVREMCGELRLENVAETAGPG</sequence>
<dbReference type="InterPro" id="IPR020845">
    <property type="entry name" value="AMP-binding_CS"/>
</dbReference>
<dbReference type="InterPro" id="IPR000873">
    <property type="entry name" value="AMP-dep_synth/lig_dom"/>
</dbReference>
<evidence type="ECO:0000256" key="2">
    <source>
        <dbReference type="ARBA" id="ARBA00022832"/>
    </source>
</evidence>
<proteinExistence type="predicted"/>
<dbReference type="Gene3D" id="3.40.50.12780">
    <property type="entry name" value="N-terminal domain of ligase-like"/>
    <property type="match status" value="2"/>
</dbReference>